<reference evidence="10" key="1">
    <citation type="journal article" date="2015" name="PLoS Genet.">
        <title>Genome Sequence and Transcriptome Analyses of Chrysochromulina tobin: Metabolic Tools for Enhanced Algal Fitness in the Prominent Order Prymnesiales (Haptophyceae).</title>
        <authorList>
            <person name="Hovde B.T."/>
            <person name="Deodato C.R."/>
            <person name="Hunsperger H.M."/>
            <person name="Ryken S.A."/>
            <person name="Yost W."/>
            <person name="Jha R.K."/>
            <person name="Patterson J."/>
            <person name="Monnat R.J. Jr."/>
            <person name="Barlow S.B."/>
            <person name="Starkenburg S.R."/>
            <person name="Cattolico R.A."/>
        </authorList>
    </citation>
    <scope>NUCLEOTIDE SEQUENCE</scope>
    <source>
        <strain evidence="10">CCMP291</strain>
    </source>
</reference>
<evidence type="ECO:0000313" key="10">
    <source>
        <dbReference type="Proteomes" id="UP000037460"/>
    </source>
</evidence>
<dbReference type="EMBL" id="JWZX01002533">
    <property type="protein sequence ID" value="KOO28655.1"/>
    <property type="molecule type" value="Genomic_DNA"/>
</dbReference>
<protein>
    <recommendedName>
        <fullName evidence="8">Polycystin domain-containing protein</fullName>
    </recommendedName>
</protein>
<evidence type="ECO:0000256" key="1">
    <source>
        <dbReference type="ARBA" id="ARBA00004141"/>
    </source>
</evidence>
<dbReference type="GO" id="GO:0005262">
    <property type="term" value="F:calcium channel activity"/>
    <property type="evidence" value="ECO:0007669"/>
    <property type="project" value="TreeGrafter"/>
</dbReference>
<comment type="subcellular location">
    <subcellularLocation>
        <location evidence="1">Membrane</location>
        <topology evidence="1">Multi-pass membrane protein</topology>
    </subcellularLocation>
</comment>
<dbReference type="AlphaFoldDB" id="A0A0M0JQ81"/>
<feature type="domain" description="Polycystin" evidence="8">
    <location>
        <begin position="367"/>
        <end position="437"/>
    </location>
</feature>
<feature type="transmembrane region" description="Helical" evidence="7">
    <location>
        <begin position="551"/>
        <end position="573"/>
    </location>
</feature>
<comment type="similarity">
    <text evidence="2">Belongs to the polycystin family.</text>
</comment>
<comment type="caution">
    <text evidence="9">The sequence shown here is derived from an EMBL/GenBank/DDBJ whole genome shotgun (WGS) entry which is preliminary data.</text>
</comment>
<evidence type="ECO:0000256" key="5">
    <source>
        <dbReference type="ARBA" id="ARBA00023136"/>
    </source>
</evidence>
<name>A0A0M0JQ81_9EUKA</name>
<evidence type="ECO:0000256" key="3">
    <source>
        <dbReference type="ARBA" id="ARBA00022692"/>
    </source>
</evidence>
<keyword evidence="3 7" id="KW-0812">Transmembrane</keyword>
<evidence type="ECO:0000256" key="4">
    <source>
        <dbReference type="ARBA" id="ARBA00022989"/>
    </source>
</evidence>
<feature type="transmembrane region" description="Helical" evidence="7">
    <location>
        <begin position="485"/>
        <end position="503"/>
    </location>
</feature>
<sequence length="743" mass="82766">MDANYRTRTDIVALRKRALELEKALGSNDLHINEALRLAEELETVLARLDALQTVMDEYAVSRTPIASAEPVECTATGGPVGGIGRGGGSGAGGDISTFRALTKAFQASTKPSDAAIIQADVMASRLPPKTLGKQLVEELREQLAPVISAKLEEVLRTYMGRMHTQRTEELMRDADQPPELMAAKLASQLHIDYGKALLALLRELARAHLISMPPGADARLERHRIEEALITGNLFDDRLLRSSQQPNKLVQLHFNSEYDVTFERLIETACEYWHISPLRHVVTDQNGVHFLRRTLVFEALDLSAQRTITKLFLITLHQERSASQKGAVGAVAAAEEDAQDDARDARNLGLEVDKMLKVPAFEAAATGGFALTLPPNLTFFELRTVLRGLTENSWLDRQTLAVGIDMTFYNPQTDHVANTQIVTELIRTGYAKVQFSCVAGSLSSNSFMGDFLEYLLIIWLGLRALQVIINFLRIAASNTIGKLFGVDAALGTVGGAPVWFIVKPEMVAHFLTAALGVSGWCVLRLALYYSIVSKRLFLMRITMGRACVKLVPALIFLLIAMVTFALTGNLLYPTAYPFHNVITSLGTTIYLLRRPTALPFKEMAQSSTIWPTMETDFPSVIDLIYLTSFTCIVLWILTNLYRTLIIAEYSSVLIKYDLKPDPWPSLDPRVYARKLVDEYATRKREARMYYRSRSENKRRVELQQEKAAKVIEAQNSKLQAEKRKRKATRQGAEHPVPASSAE</sequence>
<organism evidence="9 10">
    <name type="scientific">Chrysochromulina tobinii</name>
    <dbReference type="NCBI Taxonomy" id="1460289"/>
    <lineage>
        <taxon>Eukaryota</taxon>
        <taxon>Haptista</taxon>
        <taxon>Haptophyta</taxon>
        <taxon>Prymnesiophyceae</taxon>
        <taxon>Prymnesiales</taxon>
        <taxon>Chrysochromulinaceae</taxon>
        <taxon>Chrysochromulina</taxon>
    </lineage>
</organism>
<evidence type="ECO:0000259" key="8">
    <source>
        <dbReference type="Pfam" id="PF20519"/>
    </source>
</evidence>
<dbReference type="PANTHER" id="PTHR10877:SF194">
    <property type="entry name" value="LOCATION OF VULVA DEFECTIVE 1"/>
    <property type="match status" value="1"/>
</dbReference>
<feature type="transmembrane region" description="Helical" evidence="7">
    <location>
        <begin position="509"/>
        <end position="530"/>
    </location>
</feature>
<dbReference type="Pfam" id="PF20519">
    <property type="entry name" value="Polycystin_dom"/>
    <property type="match status" value="1"/>
</dbReference>
<dbReference type="Proteomes" id="UP000037460">
    <property type="component" value="Unassembled WGS sequence"/>
</dbReference>
<dbReference type="InterPro" id="IPR051223">
    <property type="entry name" value="Polycystin"/>
</dbReference>
<feature type="transmembrane region" description="Helical" evidence="7">
    <location>
        <begin position="452"/>
        <end position="473"/>
    </location>
</feature>
<evidence type="ECO:0000256" key="7">
    <source>
        <dbReference type="SAM" id="Phobius"/>
    </source>
</evidence>
<dbReference type="GO" id="GO:0050982">
    <property type="term" value="P:detection of mechanical stimulus"/>
    <property type="evidence" value="ECO:0007669"/>
    <property type="project" value="TreeGrafter"/>
</dbReference>
<dbReference type="GO" id="GO:0016020">
    <property type="term" value="C:membrane"/>
    <property type="evidence" value="ECO:0007669"/>
    <property type="project" value="UniProtKB-SubCell"/>
</dbReference>
<evidence type="ECO:0000313" key="9">
    <source>
        <dbReference type="EMBL" id="KOO28655.1"/>
    </source>
</evidence>
<keyword evidence="5 7" id="KW-0472">Membrane</keyword>
<dbReference type="OrthoDB" id="5960641at2759"/>
<dbReference type="InterPro" id="IPR046791">
    <property type="entry name" value="Polycystin_dom"/>
</dbReference>
<gene>
    <name evidence="9" type="ORF">Ctob_005093</name>
</gene>
<feature type="transmembrane region" description="Helical" evidence="7">
    <location>
        <begin position="624"/>
        <end position="642"/>
    </location>
</feature>
<keyword evidence="4 7" id="KW-1133">Transmembrane helix</keyword>
<feature type="region of interest" description="Disordered" evidence="6">
    <location>
        <begin position="714"/>
        <end position="743"/>
    </location>
</feature>
<keyword evidence="10" id="KW-1185">Reference proteome</keyword>
<accession>A0A0M0JQ81</accession>
<proteinExistence type="inferred from homology"/>
<evidence type="ECO:0000256" key="2">
    <source>
        <dbReference type="ARBA" id="ARBA00007200"/>
    </source>
</evidence>
<dbReference type="PANTHER" id="PTHR10877">
    <property type="entry name" value="POLYCYSTIN FAMILY MEMBER"/>
    <property type="match status" value="1"/>
</dbReference>
<evidence type="ECO:0000256" key="6">
    <source>
        <dbReference type="SAM" id="MobiDB-lite"/>
    </source>
</evidence>